<dbReference type="InterPro" id="IPR002104">
    <property type="entry name" value="Integrase_catalytic"/>
</dbReference>
<comment type="function">
    <text evidence="10">Site-specific tyrosine recombinase, which acts by catalyzing the cutting and rejoining of the recombining DNA molecules. The XerC-XerD complex is essential to convert dimers of the bacterial chromosome into monomers to permit their segregation at cell division. It also contributes to the segregational stability of plasmids.</text>
</comment>
<evidence type="ECO:0000259" key="11">
    <source>
        <dbReference type="PROSITE" id="PS51898"/>
    </source>
</evidence>
<evidence type="ECO:0000256" key="6">
    <source>
        <dbReference type="ARBA" id="ARBA00022908"/>
    </source>
</evidence>
<dbReference type="GO" id="GO:0006313">
    <property type="term" value="P:DNA transposition"/>
    <property type="evidence" value="ECO:0007669"/>
    <property type="project" value="UniProtKB-UniRule"/>
</dbReference>
<evidence type="ECO:0000313" key="14">
    <source>
        <dbReference type="Proteomes" id="UP000322214"/>
    </source>
</evidence>
<dbReference type="Pfam" id="PF00589">
    <property type="entry name" value="Phage_integrase"/>
    <property type="match status" value="1"/>
</dbReference>
<comment type="similarity">
    <text evidence="2">Belongs to the 'phage' integrase family. XerD subfamily.</text>
</comment>
<keyword evidence="8 10" id="KW-0233">DNA recombination</keyword>
<dbReference type="CDD" id="cd00798">
    <property type="entry name" value="INT_XerDC_C"/>
    <property type="match status" value="1"/>
</dbReference>
<dbReference type="AlphaFoldDB" id="A0A5B9PHH1"/>
<dbReference type="EMBL" id="CP042912">
    <property type="protein sequence ID" value="QEG24715.1"/>
    <property type="molecule type" value="Genomic_DNA"/>
</dbReference>
<keyword evidence="7 10" id="KW-0238">DNA-binding</keyword>
<feature type="domain" description="Core-binding (CB)" evidence="12">
    <location>
        <begin position="19"/>
        <end position="102"/>
    </location>
</feature>
<dbReference type="RefSeq" id="WP_075083724.1">
    <property type="nucleotide sequence ID" value="NZ_CP042912.1"/>
</dbReference>
<organism evidence="13 14">
    <name type="scientific">Mariniblastus fucicola</name>
    <dbReference type="NCBI Taxonomy" id="980251"/>
    <lineage>
        <taxon>Bacteria</taxon>
        <taxon>Pseudomonadati</taxon>
        <taxon>Planctomycetota</taxon>
        <taxon>Planctomycetia</taxon>
        <taxon>Pirellulales</taxon>
        <taxon>Pirellulaceae</taxon>
        <taxon>Mariniblastus</taxon>
    </lineage>
</organism>
<evidence type="ECO:0000256" key="1">
    <source>
        <dbReference type="ARBA" id="ARBA00004496"/>
    </source>
</evidence>
<dbReference type="Proteomes" id="UP000322214">
    <property type="component" value="Chromosome"/>
</dbReference>
<dbReference type="GO" id="GO:0009037">
    <property type="term" value="F:tyrosine-based site-specific recombinase activity"/>
    <property type="evidence" value="ECO:0007669"/>
    <property type="project" value="UniProtKB-UniRule"/>
</dbReference>
<feature type="domain" description="Tyr recombinase" evidence="11">
    <location>
        <begin position="123"/>
        <end position="308"/>
    </location>
</feature>
<evidence type="ECO:0000256" key="8">
    <source>
        <dbReference type="ARBA" id="ARBA00023172"/>
    </source>
</evidence>
<dbReference type="Gene3D" id="1.10.150.130">
    <property type="match status" value="1"/>
</dbReference>
<keyword evidence="4 10" id="KW-0132">Cell division</keyword>
<dbReference type="NCBIfam" id="NF001399">
    <property type="entry name" value="PRK00283.1"/>
    <property type="match status" value="1"/>
</dbReference>
<feature type="active site" evidence="10">
    <location>
        <position position="163"/>
    </location>
</feature>
<evidence type="ECO:0000256" key="2">
    <source>
        <dbReference type="ARBA" id="ARBA00010450"/>
    </source>
</evidence>
<keyword evidence="3 10" id="KW-0963">Cytoplasm</keyword>
<dbReference type="InterPro" id="IPR010998">
    <property type="entry name" value="Integrase_recombinase_N"/>
</dbReference>
<evidence type="ECO:0000256" key="10">
    <source>
        <dbReference type="HAMAP-Rule" id="MF_01808"/>
    </source>
</evidence>
<dbReference type="InterPro" id="IPR011010">
    <property type="entry name" value="DNA_brk_join_enz"/>
</dbReference>
<sequence>MKKSKSRLLGKVSPAKPKQDFSLRQEAFVEYLRTECHLAENTVAAYQRDIHRFHEWLGSRNLVTLTISELSDFVGYLNSRELAPASIARTVVGLKMYFRYLQLEGVLLDNKVELLGSQKLWQRVPEVLSPKDVERFLNAPKRYEIYYFRDRALLELLYATGCRASELSDLRLRDLHLDERFCKVQGKGSKQRMVPLGDAAIDAVEQYLKRLRPQLAAHRPDEADWLLLTRSGRRLRREAIWELVKKYALEADVDVSISPHTLRHSFATHLLAGGADLRQVQEMLGHASIATTQIYTHVDQSRLKKVHNQFHPRA</sequence>
<dbReference type="GO" id="GO:0003677">
    <property type="term" value="F:DNA binding"/>
    <property type="evidence" value="ECO:0007669"/>
    <property type="project" value="UniProtKB-UniRule"/>
</dbReference>
<dbReference type="STRING" id="980251.GCA_001642875_00932"/>
<dbReference type="HAMAP" id="MF_01808">
    <property type="entry name" value="Recomb_XerC_XerD"/>
    <property type="match status" value="1"/>
</dbReference>
<keyword evidence="14" id="KW-1185">Reference proteome</keyword>
<dbReference type="PANTHER" id="PTHR30349">
    <property type="entry name" value="PHAGE INTEGRASE-RELATED"/>
    <property type="match status" value="1"/>
</dbReference>
<dbReference type="InterPro" id="IPR013762">
    <property type="entry name" value="Integrase-like_cat_sf"/>
</dbReference>
<dbReference type="PANTHER" id="PTHR30349:SF81">
    <property type="entry name" value="TYROSINE RECOMBINASE XERC"/>
    <property type="match status" value="1"/>
</dbReference>
<dbReference type="GO" id="GO:0007059">
    <property type="term" value="P:chromosome segregation"/>
    <property type="evidence" value="ECO:0007669"/>
    <property type="project" value="UniProtKB-UniRule"/>
</dbReference>
<dbReference type="InterPro" id="IPR044068">
    <property type="entry name" value="CB"/>
</dbReference>
<evidence type="ECO:0000259" key="12">
    <source>
        <dbReference type="PROSITE" id="PS51900"/>
    </source>
</evidence>
<feature type="active site" evidence="10">
    <location>
        <position position="286"/>
    </location>
</feature>
<dbReference type="PROSITE" id="PS51898">
    <property type="entry name" value="TYR_RECOMBINASE"/>
    <property type="match status" value="1"/>
</dbReference>
<evidence type="ECO:0000256" key="3">
    <source>
        <dbReference type="ARBA" id="ARBA00022490"/>
    </source>
</evidence>
<dbReference type="Pfam" id="PF02899">
    <property type="entry name" value="Phage_int_SAM_1"/>
    <property type="match status" value="1"/>
</dbReference>
<feature type="active site" evidence="10">
    <location>
        <position position="260"/>
    </location>
</feature>
<feature type="active site" evidence="10">
    <location>
        <position position="187"/>
    </location>
</feature>
<comment type="similarity">
    <text evidence="10">Belongs to the 'phage' integrase family. XerC subfamily.</text>
</comment>
<dbReference type="InterPro" id="IPR011932">
    <property type="entry name" value="Recomb_XerD"/>
</dbReference>
<dbReference type="InterPro" id="IPR050090">
    <property type="entry name" value="Tyrosine_recombinase_XerCD"/>
</dbReference>
<dbReference type="InterPro" id="IPR023009">
    <property type="entry name" value="Tyrosine_recombinase_XerC/XerD"/>
</dbReference>
<comment type="subunit">
    <text evidence="10">Forms a cyclic heterotetrameric complex composed of two molecules of XerC and two molecules of XerD.</text>
</comment>
<dbReference type="Gene3D" id="1.10.443.10">
    <property type="entry name" value="Intergrase catalytic core"/>
    <property type="match status" value="1"/>
</dbReference>
<proteinExistence type="inferred from homology"/>
<dbReference type="GO" id="GO:0051301">
    <property type="term" value="P:cell division"/>
    <property type="evidence" value="ECO:0007669"/>
    <property type="project" value="UniProtKB-KW"/>
</dbReference>
<comment type="subcellular location">
    <subcellularLocation>
        <location evidence="1 10">Cytoplasm</location>
    </subcellularLocation>
</comment>
<evidence type="ECO:0000256" key="7">
    <source>
        <dbReference type="ARBA" id="ARBA00023125"/>
    </source>
</evidence>
<keyword evidence="5 10" id="KW-0159">Chromosome partition</keyword>
<dbReference type="PROSITE" id="PS51900">
    <property type="entry name" value="CB"/>
    <property type="match status" value="1"/>
</dbReference>
<evidence type="ECO:0000256" key="4">
    <source>
        <dbReference type="ARBA" id="ARBA00022618"/>
    </source>
</evidence>
<reference evidence="13 14" key="1">
    <citation type="submission" date="2019-08" db="EMBL/GenBank/DDBJ databases">
        <title>Deep-cultivation of Planctomycetes and their phenomic and genomic characterization uncovers novel biology.</title>
        <authorList>
            <person name="Wiegand S."/>
            <person name="Jogler M."/>
            <person name="Boedeker C."/>
            <person name="Pinto D."/>
            <person name="Vollmers J."/>
            <person name="Rivas-Marin E."/>
            <person name="Kohn T."/>
            <person name="Peeters S.H."/>
            <person name="Heuer A."/>
            <person name="Rast P."/>
            <person name="Oberbeckmann S."/>
            <person name="Bunk B."/>
            <person name="Jeske O."/>
            <person name="Meyerdierks A."/>
            <person name="Storesund J.E."/>
            <person name="Kallscheuer N."/>
            <person name="Luecker S."/>
            <person name="Lage O.M."/>
            <person name="Pohl T."/>
            <person name="Merkel B.J."/>
            <person name="Hornburger P."/>
            <person name="Mueller R.-W."/>
            <person name="Bruemmer F."/>
            <person name="Labrenz M."/>
            <person name="Spormann A.M."/>
            <person name="Op den Camp H."/>
            <person name="Overmann J."/>
            <person name="Amann R."/>
            <person name="Jetten M.S.M."/>
            <person name="Mascher T."/>
            <person name="Medema M.H."/>
            <person name="Devos D.P."/>
            <person name="Kaster A.-K."/>
            <person name="Ovreas L."/>
            <person name="Rohde M."/>
            <person name="Galperin M.Y."/>
            <person name="Jogler C."/>
        </authorList>
    </citation>
    <scope>NUCLEOTIDE SEQUENCE [LARGE SCALE GENOMIC DNA]</scope>
    <source>
        <strain evidence="13 14">FC18</strain>
    </source>
</reference>
<feature type="active site" description="O-(3'-phospho-DNA)-tyrosine intermediate" evidence="10">
    <location>
        <position position="295"/>
    </location>
</feature>
<evidence type="ECO:0000256" key="5">
    <source>
        <dbReference type="ARBA" id="ARBA00022829"/>
    </source>
</evidence>
<dbReference type="NCBIfam" id="TIGR02225">
    <property type="entry name" value="recomb_XerD"/>
    <property type="match status" value="1"/>
</dbReference>
<accession>A0A5B9PHH1</accession>
<dbReference type="GO" id="GO:0005737">
    <property type="term" value="C:cytoplasm"/>
    <property type="evidence" value="ECO:0007669"/>
    <property type="project" value="UniProtKB-SubCell"/>
</dbReference>
<name>A0A5B9PHH1_9BACT</name>
<evidence type="ECO:0000256" key="9">
    <source>
        <dbReference type="ARBA" id="ARBA00023306"/>
    </source>
</evidence>
<feature type="active site" evidence="10">
    <location>
        <position position="263"/>
    </location>
</feature>
<protein>
    <recommendedName>
        <fullName evidence="10">Tyrosine recombinase XerC</fullName>
    </recommendedName>
</protein>
<evidence type="ECO:0000313" key="13">
    <source>
        <dbReference type="EMBL" id="QEG24715.1"/>
    </source>
</evidence>
<dbReference type="SUPFAM" id="SSF56349">
    <property type="entry name" value="DNA breaking-rejoining enzymes"/>
    <property type="match status" value="1"/>
</dbReference>
<keyword evidence="6 10" id="KW-0229">DNA integration</keyword>
<dbReference type="InterPro" id="IPR004107">
    <property type="entry name" value="Integrase_SAM-like_N"/>
</dbReference>
<gene>
    <name evidence="13" type="primary">xerD_3</name>
    <name evidence="10" type="synonym">xerC</name>
    <name evidence="13" type="ORF">MFFC18_46370</name>
</gene>
<dbReference type="KEGG" id="mff:MFFC18_46370"/>
<keyword evidence="9 10" id="KW-0131">Cell cycle</keyword>